<accession>A0A6G0YQ79</accession>
<evidence type="ECO:0000313" key="6">
    <source>
        <dbReference type="EMBL" id="KAF0759864.1"/>
    </source>
</evidence>
<evidence type="ECO:0000256" key="1">
    <source>
        <dbReference type="ARBA" id="ARBA00004496"/>
    </source>
</evidence>
<evidence type="ECO:0000313" key="7">
    <source>
        <dbReference type="Proteomes" id="UP000478052"/>
    </source>
</evidence>
<dbReference type="InterPro" id="IPR041370">
    <property type="entry name" value="Mlase_EEF1AKMT1/ZCCHC4"/>
</dbReference>
<dbReference type="EMBL" id="VUJU01002859">
    <property type="protein sequence ID" value="KAF0759864.1"/>
    <property type="molecule type" value="Genomic_DNA"/>
</dbReference>
<dbReference type="GO" id="GO:0005737">
    <property type="term" value="C:cytoplasm"/>
    <property type="evidence" value="ECO:0007669"/>
    <property type="project" value="UniProtKB-SubCell"/>
</dbReference>
<gene>
    <name evidence="6" type="ORF">FWK35_00008838</name>
</gene>
<dbReference type="OrthoDB" id="431817at2759"/>
<keyword evidence="3" id="KW-0489">Methyltransferase</keyword>
<dbReference type="PROSITE" id="PS50216">
    <property type="entry name" value="DHHC"/>
    <property type="match status" value="1"/>
</dbReference>
<keyword evidence="2" id="KW-0963">Cytoplasm</keyword>
<dbReference type="GO" id="GO:0008988">
    <property type="term" value="F:rRNA (adenine-N6-)-methyltransferase activity"/>
    <property type="evidence" value="ECO:0007669"/>
    <property type="project" value="InterPro"/>
</dbReference>
<keyword evidence="4" id="KW-0808">Transferase</keyword>
<dbReference type="AlphaFoldDB" id="A0A6G0YQ79"/>
<dbReference type="GO" id="GO:0003676">
    <property type="term" value="F:nucleic acid binding"/>
    <property type="evidence" value="ECO:0007669"/>
    <property type="project" value="InterPro"/>
</dbReference>
<reference evidence="6 7" key="1">
    <citation type="submission" date="2019-08" db="EMBL/GenBank/DDBJ databases">
        <title>Whole genome of Aphis craccivora.</title>
        <authorList>
            <person name="Voronova N.V."/>
            <person name="Shulinski R.S."/>
            <person name="Bandarenka Y.V."/>
            <person name="Zhorov D.G."/>
            <person name="Warner D."/>
        </authorList>
    </citation>
    <scope>NUCLEOTIDE SEQUENCE [LARGE SCALE GENOMIC DNA]</scope>
    <source>
        <strain evidence="6">180601</strain>
        <tissue evidence="6">Whole Body</tissue>
    </source>
</reference>
<dbReference type="InterPro" id="IPR002052">
    <property type="entry name" value="DNA_methylase_N6_adenine_CS"/>
</dbReference>
<name>A0A6G0YQ79_APHCR</name>
<protein>
    <submittedName>
        <fullName evidence="6">Zinc finger CCHC domain-containing protein 4</fullName>
    </submittedName>
</protein>
<evidence type="ECO:0000256" key="5">
    <source>
        <dbReference type="ARBA" id="ARBA00023242"/>
    </source>
</evidence>
<keyword evidence="7" id="KW-1185">Reference proteome</keyword>
<organism evidence="6 7">
    <name type="scientific">Aphis craccivora</name>
    <name type="common">Cowpea aphid</name>
    <dbReference type="NCBI Taxonomy" id="307492"/>
    <lineage>
        <taxon>Eukaryota</taxon>
        <taxon>Metazoa</taxon>
        <taxon>Ecdysozoa</taxon>
        <taxon>Arthropoda</taxon>
        <taxon>Hexapoda</taxon>
        <taxon>Insecta</taxon>
        <taxon>Pterygota</taxon>
        <taxon>Neoptera</taxon>
        <taxon>Paraneoptera</taxon>
        <taxon>Hemiptera</taxon>
        <taxon>Sternorrhyncha</taxon>
        <taxon>Aphidomorpha</taxon>
        <taxon>Aphidoidea</taxon>
        <taxon>Aphididae</taxon>
        <taxon>Aphidini</taxon>
        <taxon>Aphis</taxon>
        <taxon>Aphis</taxon>
    </lineage>
</organism>
<dbReference type="GO" id="GO:0005730">
    <property type="term" value="C:nucleolus"/>
    <property type="evidence" value="ECO:0007669"/>
    <property type="project" value="TreeGrafter"/>
</dbReference>
<proteinExistence type="predicted"/>
<comment type="subcellular location">
    <subcellularLocation>
        <location evidence="1">Cytoplasm</location>
    </subcellularLocation>
</comment>
<dbReference type="Pfam" id="PF10237">
    <property type="entry name" value="N6-adenineMlase"/>
    <property type="match status" value="1"/>
</dbReference>
<dbReference type="Proteomes" id="UP000478052">
    <property type="component" value="Unassembled WGS sequence"/>
</dbReference>
<dbReference type="InterPro" id="IPR039846">
    <property type="entry name" value="ZCCHC4"/>
</dbReference>
<sequence>MTEEYIKTVAVHMDNLNTHPHCSHGPTLLFSRGSDNKKFYSCSAHRDRKKCSFFVWENQIESIGQKFMEQYERDLFVTKMMRYKLQSRYNHIKNLTPEERCFCQKCGELFSKTQQDLHSDHCEMLVENINDLKLSHPSQLFRPLQESKSESQYFFTENTIEMLIKMFRSVGTTNIICIGAPTIHERILCDVPEMNSVLLDIDHRYLQFYDTNHFRWFNMYNCHVLEECDTEFVLEDILTQGDSTAVFIDPPFGGRLEPLAYTLDKFDQIRKKNNKSILSKFLVLPYFMERFVVNCLPGMSMIDYKIDYINHKKFNSSGRNNGSPIRIFTNVDQSKISLPVEENYRFCDECNRWVCSENVHCYKCNSCTSKNGRKYIHCNLCKRCVKRTWKHCKECNKCCLIEHACKRFPIKVMCLCLQMDNVIYDDYFYKTDTLLDTEFIISLLKNLIKP</sequence>
<evidence type="ECO:0000256" key="2">
    <source>
        <dbReference type="ARBA" id="ARBA00022490"/>
    </source>
</evidence>
<evidence type="ECO:0000256" key="4">
    <source>
        <dbReference type="ARBA" id="ARBA00022679"/>
    </source>
</evidence>
<comment type="caution">
    <text evidence="6">The sequence shown here is derived from an EMBL/GenBank/DDBJ whole genome shotgun (WGS) entry which is preliminary data.</text>
</comment>
<dbReference type="PANTHER" id="PTHR13493">
    <property type="entry name" value="ZINC FINGER CCHC DOMAIN-CONTAINING"/>
    <property type="match status" value="1"/>
</dbReference>
<dbReference type="PROSITE" id="PS00092">
    <property type="entry name" value="N6_MTASE"/>
    <property type="match status" value="1"/>
</dbReference>
<evidence type="ECO:0000256" key="3">
    <source>
        <dbReference type="ARBA" id="ARBA00022603"/>
    </source>
</evidence>
<keyword evidence="5" id="KW-0539">Nucleus</keyword>
<dbReference type="PANTHER" id="PTHR13493:SF3">
    <property type="entry name" value="RRNA N6-ADENOSINE-METHYLTRANSFERASE ZCCHC4"/>
    <property type="match status" value="1"/>
</dbReference>